<dbReference type="GO" id="GO:0003700">
    <property type="term" value="F:DNA-binding transcription factor activity"/>
    <property type="evidence" value="ECO:0007669"/>
    <property type="project" value="InterPro"/>
</dbReference>
<dbReference type="STRING" id="1231336.L248_3052"/>
<dbReference type="InterPro" id="IPR005119">
    <property type="entry name" value="LysR_subst-bd"/>
</dbReference>
<keyword evidence="2" id="KW-0805">Transcription regulation</keyword>
<dbReference type="HOGENOM" id="CLU_039613_6_1_9"/>
<dbReference type="FunFam" id="1.10.10.10:FF:000001">
    <property type="entry name" value="LysR family transcriptional regulator"/>
    <property type="match status" value="1"/>
</dbReference>
<dbReference type="SUPFAM" id="SSF53850">
    <property type="entry name" value="Periplasmic binding protein-like II"/>
    <property type="match status" value="1"/>
</dbReference>
<reference evidence="7" key="1">
    <citation type="journal article" date="2013" name="Genome Announc.">
        <title>Whole-Genome Sequencing of Lactobacillus shenzhenensis Strain LY-73T.</title>
        <authorList>
            <person name="Lin Z."/>
            <person name="Liu Z."/>
            <person name="Yang R."/>
            <person name="Zou Y."/>
            <person name="Wan D."/>
            <person name="Chen J."/>
            <person name="Guo M."/>
            <person name="Zhao J."/>
            <person name="Fang C."/>
            <person name="Yang R."/>
            <person name="Liu F."/>
        </authorList>
    </citation>
    <scope>NUCLEOTIDE SEQUENCE [LARGE SCALE GENOMIC DNA]</scope>
    <source>
        <strain evidence="7">LY-73</strain>
    </source>
</reference>
<evidence type="ECO:0000256" key="1">
    <source>
        <dbReference type="ARBA" id="ARBA00009437"/>
    </source>
</evidence>
<gene>
    <name evidence="6" type="primary">nocR</name>
    <name evidence="6" type="ORF">L248_3052</name>
</gene>
<dbReference type="SUPFAM" id="SSF46785">
    <property type="entry name" value="Winged helix' DNA-binding domain"/>
    <property type="match status" value="1"/>
</dbReference>
<accession>U4TLM8</accession>
<dbReference type="PANTHER" id="PTHR30126:SF94">
    <property type="entry name" value="LYSR FAMILY TRANSCRIPTIONAL REGULATOR"/>
    <property type="match status" value="1"/>
</dbReference>
<dbReference type="Gene3D" id="3.40.190.290">
    <property type="match status" value="1"/>
</dbReference>
<sequence>MNIRQLEIFVQVAATRSVTQAADQLFISQPAVSKALRELETAIGTSLFDRIDNRLHLNPAGQAFRIRAKRLLAEYQALANFGREAARALPLRVGTSLTLGQISLPAAISRFKAQYPQTPLTLYAENVEQIKDRLVRGDIDVAFIEGFASSRSFHAEPISQYPLLIVGRPGLVQGTLTVDQLAVVPFLLREKGSTLRDRFADAVHRLGADVVPILQSSSTAVLINAAVAGLGLTILPAPFAQPYVQAGTLAVYELPGVAMKTVNYAITLRDAAVSPAQRAMVACFREAESENQHMSSPDGY</sequence>
<dbReference type="EMBL" id="KI271589">
    <property type="protein sequence ID" value="ERL65114.1"/>
    <property type="molecule type" value="Genomic_DNA"/>
</dbReference>
<evidence type="ECO:0000259" key="5">
    <source>
        <dbReference type="PROSITE" id="PS50931"/>
    </source>
</evidence>
<protein>
    <submittedName>
        <fullName evidence="6">NocR</fullName>
    </submittedName>
</protein>
<dbReference type="Pfam" id="PF00126">
    <property type="entry name" value="HTH_1"/>
    <property type="match status" value="1"/>
</dbReference>
<dbReference type="InterPro" id="IPR000847">
    <property type="entry name" value="LysR_HTH_N"/>
</dbReference>
<evidence type="ECO:0000313" key="6">
    <source>
        <dbReference type="EMBL" id="ERL65114.1"/>
    </source>
</evidence>
<dbReference type="PANTHER" id="PTHR30126">
    <property type="entry name" value="HTH-TYPE TRANSCRIPTIONAL REGULATOR"/>
    <property type="match status" value="1"/>
</dbReference>
<dbReference type="InterPro" id="IPR036388">
    <property type="entry name" value="WH-like_DNA-bd_sf"/>
</dbReference>
<dbReference type="PROSITE" id="PS50931">
    <property type="entry name" value="HTH_LYSR"/>
    <property type="match status" value="1"/>
</dbReference>
<evidence type="ECO:0000256" key="4">
    <source>
        <dbReference type="ARBA" id="ARBA00023163"/>
    </source>
</evidence>
<feature type="domain" description="HTH lysR-type" evidence="5">
    <location>
        <begin position="1"/>
        <end position="58"/>
    </location>
</feature>
<evidence type="ECO:0000256" key="3">
    <source>
        <dbReference type="ARBA" id="ARBA00023125"/>
    </source>
</evidence>
<dbReference type="eggNOG" id="COG0583">
    <property type="taxonomic scope" value="Bacteria"/>
</dbReference>
<dbReference type="GO" id="GO:0000976">
    <property type="term" value="F:transcription cis-regulatory region binding"/>
    <property type="evidence" value="ECO:0007669"/>
    <property type="project" value="TreeGrafter"/>
</dbReference>
<dbReference type="Gene3D" id="1.10.10.10">
    <property type="entry name" value="Winged helix-like DNA-binding domain superfamily/Winged helix DNA-binding domain"/>
    <property type="match status" value="1"/>
</dbReference>
<keyword evidence="4" id="KW-0804">Transcription</keyword>
<name>U4TLM8_9LACO</name>
<keyword evidence="7" id="KW-1185">Reference proteome</keyword>
<dbReference type="AlphaFoldDB" id="U4TLM8"/>
<comment type="similarity">
    <text evidence="1">Belongs to the LysR transcriptional regulatory family.</text>
</comment>
<evidence type="ECO:0000256" key="2">
    <source>
        <dbReference type="ARBA" id="ARBA00023015"/>
    </source>
</evidence>
<dbReference type="Proteomes" id="UP000030647">
    <property type="component" value="Unassembled WGS sequence"/>
</dbReference>
<evidence type="ECO:0000313" key="7">
    <source>
        <dbReference type="Proteomes" id="UP000030647"/>
    </source>
</evidence>
<keyword evidence="3" id="KW-0238">DNA-binding</keyword>
<organism evidence="6 7">
    <name type="scientific">Schleiferilactobacillus shenzhenensis LY-73</name>
    <dbReference type="NCBI Taxonomy" id="1231336"/>
    <lineage>
        <taxon>Bacteria</taxon>
        <taxon>Bacillati</taxon>
        <taxon>Bacillota</taxon>
        <taxon>Bacilli</taxon>
        <taxon>Lactobacillales</taxon>
        <taxon>Lactobacillaceae</taxon>
        <taxon>Schleiferilactobacillus</taxon>
    </lineage>
</organism>
<dbReference type="OrthoDB" id="9803735at2"/>
<dbReference type="Pfam" id="PF03466">
    <property type="entry name" value="LysR_substrate"/>
    <property type="match status" value="1"/>
</dbReference>
<dbReference type="InterPro" id="IPR036390">
    <property type="entry name" value="WH_DNA-bd_sf"/>
</dbReference>
<proteinExistence type="inferred from homology"/>
<dbReference type="PRINTS" id="PR00039">
    <property type="entry name" value="HTHLYSR"/>
</dbReference>
<dbReference type="RefSeq" id="WP_022529637.1">
    <property type="nucleotide sequence ID" value="NZ_KI271589.1"/>
</dbReference>